<sequence length="64" mass="7599">MSTDEELIKEIQNGNEYAMEVLIKRHYKLIFSFIYRNVGDYHAAYDITQNALIKLVKAIKNYTR</sequence>
<organism evidence="2 3">
    <name type="scientific">Clostridium neuense</name>
    <dbReference type="NCBI Taxonomy" id="1728934"/>
    <lineage>
        <taxon>Bacteria</taxon>
        <taxon>Bacillati</taxon>
        <taxon>Bacillota</taxon>
        <taxon>Clostridia</taxon>
        <taxon>Eubacteriales</taxon>
        <taxon>Clostridiaceae</taxon>
        <taxon>Clostridium</taxon>
    </lineage>
</organism>
<dbReference type="Gene3D" id="1.10.1740.10">
    <property type="match status" value="1"/>
</dbReference>
<dbReference type="EMBL" id="JBJIAA010000017">
    <property type="protein sequence ID" value="MFL0252406.1"/>
    <property type="molecule type" value="Genomic_DNA"/>
</dbReference>
<evidence type="ECO:0000313" key="2">
    <source>
        <dbReference type="EMBL" id="MFL0252406.1"/>
    </source>
</evidence>
<proteinExistence type="predicted"/>
<feature type="domain" description="RNA polymerase sigma-70 region 2" evidence="1">
    <location>
        <begin position="22"/>
        <end position="63"/>
    </location>
</feature>
<gene>
    <name evidence="2" type="ORF">ACJDT4_18510</name>
</gene>
<comment type="caution">
    <text evidence="2">The sequence shown here is derived from an EMBL/GenBank/DDBJ whole genome shotgun (WGS) entry which is preliminary data.</text>
</comment>
<evidence type="ECO:0000313" key="3">
    <source>
        <dbReference type="Proteomes" id="UP001623592"/>
    </source>
</evidence>
<reference evidence="2 3" key="1">
    <citation type="submission" date="2024-11" db="EMBL/GenBank/DDBJ databases">
        <authorList>
            <person name="Heng Y.C."/>
            <person name="Lim A.C.H."/>
            <person name="Lee J.K.Y."/>
            <person name="Kittelmann S."/>
        </authorList>
    </citation>
    <scope>NUCLEOTIDE SEQUENCE [LARGE SCALE GENOMIC DNA]</scope>
    <source>
        <strain evidence="2 3">WILCCON 0114</strain>
    </source>
</reference>
<dbReference type="InterPro" id="IPR013325">
    <property type="entry name" value="RNA_pol_sigma_r2"/>
</dbReference>
<name>A0ABW8TJC0_9CLOT</name>
<dbReference type="RefSeq" id="WP_406789062.1">
    <property type="nucleotide sequence ID" value="NZ_JBJIAA010000017.1"/>
</dbReference>
<dbReference type="InterPro" id="IPR007627">
    <property type="entry name" value="RNA_pol_sigma70_r2"/>
</dbReference>
<dbReference type="Proteomes" id="UP001623592">
    <property type="component" value="Unassembled WGS sequence"/>
</dbReference>
<evidence type="ECO:0000259" key="1">
    <source>
        <dbReference type="Pfam" id="PF04542"/>
    </source>
</evidence>
<protein>
    <submittedName>
        <fullName evidence="2">RNA polymerase sigma factor</fullName>
    </submittedName>
</protein>
<dbReference type="Pfam" id="PF04542">
    <property type="entry name" value="Sigma70_r2"/>
    <property type="match status" value="1"/>
</dbReference>
<keyword evidence="3" id="KW-1185">Reference proteome</keyword>
<accession>A0ABW8TJC0</accession>
<dbReference type="SUPFAM" id="SSF88946">
    <property type="entry name" value="Sigma2 domain of RNA polymerase sigma factors"/>
    <property type="match status" value="1"/>
</dbReference>